<evidence type="ECO:0000313" key="1">
    <source>
        <dbReference type="EMBL" id="MBX25185.1"/>
    </source>
</evidence>
<name>A0A2P2M4N1_RHIMU</name>
<accession>A0A2P2M4N1</accession>
<protein>
    <submittedName>
        <fullName evidence="1">Uncharacterized protein</fullName>
    </submittedName>
</protein>
<reference evidence="1" key="1">
    <citation type="submission" date="2018-02" db="EMBL/GenBank/DDBJ databases">
        <title>Rhizophora mucronata_Transcriptome.</title>
        <authorList>
            <person name="Meera S.P."/>
            <person name="Sreeshan A."/>
            <person name="Augustine A."/>
        </authorList>
    </citation>
    <scope>NUCLEOTIDE SEQUENCE</scope>
    <source>
        <tissue evidence="1">Leaf</tissue>
    </source>
</reference>
<organism evidence="1">
    <name type="scientific">Rhizophora mucronata</name>
    <name type="common">Asiatic mangrove</name>
    <dbReference type="NCBI Taxonomy" id="61149"/>
    <lineage>
        <taxon>Eukaryota</taxon>
        <taxon>Viridiplantae</taxon>
        <taxon>Streptophyta</taxon>
        <taxon>Embryophyta</taxon>
        <taxon>Tracheophyta</taxon>
        <taxon>Spermatophyta</taxon>
        <taxon>Magnoliopsida</taxon>
        <taxon>eudicotyledons</taxon>
        <taxon>Gunneridae</taxon>
        <taxon>Pentapetalae</taxon>
        <taxon>rosids</taxon>
        <taxon>fabids</taxon>
        <taxon>Malpighiales</taxon>
        <taxon>Rhizophoraceae</taxon>
        <taxon>Rhizophora</taxon>
    </lineage>
</organism>
<dbReference type="AlphaFoldDB" id="A0A2P2M4N1"/>
<sequence length="40" mass="4552">MKFSMFFGGNKDFKYTHLHSLPFGHVHSRPMALLLSSTSP</sequence>
<proteinExistence type="predicted"/>
<dbReference type="EMBL" id="GGEC01044701">
    <property type="protein sequence ID" value="MBX25185.1"/>
    <property type="molecule type" value="Transcribed_RNA"/>
</dbReference>